<sequence length="118" mass="12259">MGGDVADSGGVGQVPQRFGHAMGADGPVMFEQKAIGAQSGGSVVADPVVEQLFELRVQRDVAVIVQFADRDPQPVSRADLHDRIGSEGQQLAAADPSAGKQLDDQPRQRVRVGAGGAQ</sequence>
<comment type="caution">
    <text evidence="2">The sequence shown here is derived from an EMBL/GenBank/DDBJ whole genome shotgun (WGS) entry which is preliminary data.</text>
</comment>
<feature type="region of interest" description="Disordered" evidence="1">
    <location>
        <begin position="72"/>
        <end position="118"/>
    </location>
</feature>
<evidence type="ECO:0000313" key="3">
    <source>
        <dbReference type="Proteomes" id="UP001064782"/>
    </source>
</evidence>
<organism evidence="2 3">
    <name type="scientific">Mycobacterium kiyosense</name>
    <dbReference type="NCBI Taxonomy" id="2871094"/>
    <lineage>
        <taxon>Bacteria</taxon>
        <taxon>Bacillati</taxon>
        <taxon>Actinomycetota</taxon>
        <taxon>Actinomycetes</taxon>
        <taxon>Mycobacteriales</taxon>
        <taxon>Mycobacteriaceae</taxon>
        <taxon>Mycobacterium</taxon>
    </lineage>
</organism>
<dbReference type="Proteomes" id="UP001064782">
    <property type="component" value="Unassembled WGS sequence"/>
</dbReference>
<gene>
    <name evidence="2" type="ORF">Mkiyose1413_56310</name>
</gene>
<accession>A0A9P3QAA1</accession>
<name>A0A9P3QAA1_9MYCO</name>
<evidence type="ECO:0000256" key="1">
    <source>
        <dbReference type="SAM" id="MobiDB-lite"/>
    </source>
</evidence>
<feature type="compositionally biased region" description="Basic and acidic residues" evidence="1">
    <location>
        <begin position="72"/>
        <end position="85"/>
    </location>
</feature>
<proteinExistence type="predicted"/>
<dbReference type="AlphaFoldDB" id="A0A9P3QAA1"/>
<keyword evidence="3" id="KW-1185">Reference proteome</keyword>
<dbReference type="EMBL" id="BRZI01000107">
    <property type="protein sequence ID" value="GLD33748.1"/>
    <property type="molecule type" value="Genomic_DNA"/>
</dbReference>
<protein>
    <submittedName>
        <fullName evidence="2">Uncharacterized protein</fullName>
    </submittedName>
</protein>
<reference evidence="2" key="1">
    <citation type="submission" date="2022-08" db="EMBL/GenBank/DDBJ databases">
        <title>Mycobacterium kiyosense sp. nov., scotochromogenic slow-glowing species isolated from respiratory specimens.</title>
        <authorList>
            <person name="Fukano H."/>
            <person name="Kazumi Y."/>
            <person name="Sakagami N."/>
            <person name="Ato M."/>
            <person name="Mitarai S."/>
            <person name="Hoshino Y."/>
        </authorList>
    </citation>
    <scope>NUCLEOTIDE SEQUENCE</scope>
    <source>
        <strain evidence="2">1413</strain>
    </source>
</reference>
<evidence type="ECO:0000313" key="2">
    <source>
        <dbReference type="EMBL" id="GLD33748.1"/>
    </source>
</evidence>